<dbReference type="InterPro" id="IPR016181">
    <property type="entry name" value="Acyl_CoA_acyltransferase"/>
</dbReference>
<dbReference type="RefSeq" id="WP_204204751.1">
    <property type="nucleotide sequence ID" value="NZ_JAFELM010000043.1"/>
</dbReference>
<reference evidence="2 3" key="1">
    <citation type="submission" date="2021-02" db="EMBL/GenBank/DDBJ databases">
        <title>Bacillus sp. RD4P76, an endophyte from a halophyte.</title>
        <authorList>
            <person name="Sun J.-Q."/>
        </authorList>
    </citation>
    <scope>NUCLEOTIDE SEQUENCE [LARGE SCALE GENOMIC DNA]</scope>
    <source>
        <strain evidence="2 3">RD4P76</strain>
    </source>
</reference>
<dbReference type="InterPro" id="IPR000182">
    <property type="entry name" value="GNAT_dom"/>
</dbReference>
<sequence>MTRKQYEAKDGSIYTIRPVHKEDAREIVRAVQSIIEAGMYIQKETVRSIKEEEAFIEDMMNKGNMYNTVIWKGKIVGIARVMKGDLSMKEHTGVFRTWIIDEAQGLGIGNAIMQSTLEWGRKAGIHKIWLTVFASNEGAHYLYKKYGFVEEGIQKGQVKINNRLDDEIFMAYFF</sequence>
<evidence type="ECO:0000259" key="1">
    <source>
        <dbReference type="PROSITE" id="PS51186"/>
    </source>
</evidence>
<dbReference type="SUPFAM" id="SSF55729">
    <property type="entry name" value="Acyl-CoA N-acyltransferases (Nat)"/>
    <property type="match status" value="1"/>
</dbReference>
<dbReference type="Gene3D" id="3.40.630.30">
    <property type="match status" value="1"/>
</dbReference>
<feature type="domain" description="N-acetyltransferase" evidence="1">
    <location>
        <begin position="14"/>
        <end position="174"/>
    </location>
</feature>
<evidence type="ECO:0000313" key="3">
    <source>
        <dbReference type="Proteomes" id="UP001518925"/>
    </source>
</evidence>
<dbReference type="PANTHER" id="PTHR43415:SF3">
    <property type="entry name" value="GNAT-FAMILY ACETYLTRANSFERASE"/>
    <property type="match status" value="1"/>
</dbReference>
<dbReference type="Proteomes" id="UP001518925">
    <property type="component" value="Unassembled WGS sequence"/>
</dbReference>
<dbReference type="PANTHER" id="PTHR43415">
    <property type="entry name" value="SPERMIDINE N(1)-ACETYLTRANSFERASE"/>
    <property type="match status" value="1"/>
</dbReference>
<dbReference type="Pfam" id="PF00583">
    <property type="entry name" value="Acetyltransf_1"/>
    <property type="match status" value="1"/>
</dbReference>
<dbReference type="EMBL" id="JAFELM010000043">
    <property type="protein sequence ID" value="MBM6619306.1"/>
    <property type="molecule type" value="Genomic_DNA"/>
</dbReference>
<protein>
    <submittedName>
        <fullName evidence="2">GNAT family N-acetyltransferase</fullName>
    </submittedName>
</protein>
<proteinExistence type="predicted"/>
<organism evidence="2 3">
    <name type="scientific">Bacillus suaedaesalsae</name>
    <dbReference type="NCBI Taxonomy" id="2810349"/>
    <lineage>
        <taxon>Bacteria</taxon>
        <taxon>Bacillati</taxon>
        <taxon>Bacillota</taxon>
        <taxon>Bacilli</taxon>
        <taxon>Bacillales</taxon>
        <taxon>Bacillaceae</taxon>
        <taxon>Bacillus</taxon>
    </lineage>
</organism>
<gene>
    <name evidence="2" type="ORF">JR050_16725</name>
</gene>
<keyword evidence="3" id="KW-1185">Reference proteome</keyword>
<dbReference type="PROSITE" id="PS51186">
    <property type="entry name" value="GNAT"/>
    <property type="match status" value="1"/>
</dbReference>
<evidence type="ECO:0000313" key="2">
    <source>
        <dbReference type="EMBL" id="MBM6619306.1"/>
    </source>
</evidence>
<name>A0ABS2DLK5_9BACI</name>
<comment type="caution">
    <text evidence="2">The sequence shown here is derived from an EMBL/GenBank/DDBJ whole genome shotgun (WGS) entry which is preliminary data.</text>
</comment>
<accession>A0ABS2DLK5</accession>
<dbReference type="CDD" id="cd04301">
    <property type="entry name" value="NAT_SF"/>
    <property type="match status" value="1"/>
</dbReference>